<name>A0A6C0ILT0_9ZZZZ</name>
<keyword evidence="1" id="KW-0472">Membrane</keyword>
<keyword evidence="1" id="KW-0812">Transmembrane</keyword>
<organism evidence="2">
    <name type="scientific">viral metagenome</name>
    <dbReference type="NCBI Taxonomy" id="1070528"/>
    <lineage>
        <taxon>unclassified sequences</taxon>
        <taxon>metagenomes</taxon>
        <taxon>organismal metagenomes</taxon>
    </lineage>
</organism>
<reference evidence="2" key="1">
    <citation type="journal article" date="2020" name="Nature">
        <title>Giant virus diversity and host interactions through global metagenomics.</title>
        <authorList>
            <person name="Schulz F."/>
            <person name="Roux S."/>
            <person name="Paez-Espino D."/>
            <person name="Jungbluth S."/>
            <person name="Walsh D.A."/>
            <person name="Denef V.J."/>
            <person name="McMahon K.D."/>
            <person name="Konstantinidis K.T."/>
            <person name="Eloe-Fadrosh E.A."/>
            <person name="Kyrpides N.C."/>
            <person name="Woyke T."/>
        </authorList>
    </citation>
    <scope>NUCLEOTIDE SEQUENCE</scope>
    <source>
        <strain evidence="2">GVMAG-M-3300024258-14</strain>
    </source>
</reference>
<feature type="transmembrane region" description="Helical" evidence="1">
    <location>
        <begin position="67"/>
        <end position="84"/>
    </location>
</feature>
<proteinExistence type="predicted"/>
<feature type="transmembrane region" description="Helical" evidence="1">
    <location>
        <begin position="6"/>
        <end position="25"/>
    </location>
</feature>
<keyword evidence="1" id="KW-1133">Transmembrane helix</keyword>
<evidence type="ECO:0000256" key="1">
    <source>
        <dbReference type="SAM" id="Phobius"/>
    </source>
</evidence>
<sequence length="102" mass="11990">MSEESFFNFIILFSYFVLFSSYFGLSLIAPHYLNLFETYMKLYICVSLLIRFNPLRKKSLNTLDRKIGFSAGILLLSTTLLNSYKIKVIHFMESHFVNNELI</sequence>
<dbReference type="EMBL" id="MN740215">
    <property type="protein sequence ID" value="QHT94134.1"/>
    <property type="molecule type" value="Genomic_DNA"/>
</dbReference>
<evidence type="ECO:0000313" key="2">
    <source>
        <dbReference type="EMBL" id="QHT94134.1"/>
    </source>
</evidence>
<dbReference type="AlphaFoldDB" id="A0A6C0ILT0"/>
<accession>A0A6C0ILT0</accession>
<protein>
    <submittedName>
        <fullName evidence="2">Uncharacterized protein</fullName>
    </submittedName>
</protein>